<evidence type="ECO:0000313" key="2">
    <source>
        <dbReference type="EMBL" id="XBH16560.1"/>
    </source>
</evidence>
<name>A0AAU7DGV2_9BACT</name>
<feature type="domain" description="Helix-turn-helix" evidence="1">
    <location>
        <begin position="10"/>
        <end position="56"/>
    </location>
</feature>
<dbReference type="Gene3D" id="1.10.10.60">
    <property type="entry name" value="Homeodomain-like"/>
    <property type="match status" value="1"/>
</dbReference>
<dbReference type="SUPFAM" id="SSF46955">
    <property type="entry name" value="Putative DNA-binding domain"/>
    <property type="match status" value="1"/>
</dbReference>
<organism evidence="2">
    <name type="scientific">Telmatobacter sp. DSM 110680</name>
    <dbReference type="NCBI Taxonomy" id="3036704"/>
    <lineage>
        <taxon>Bacteria</taxon>
        <taxon>Pseudomonadati</taxon>
        <taxon>Acidobacteriota</taxon>
        <taxon>Terriglobia</taxon>
        <taxon>Terriglobales</taxon>
        <taxon>Acidobacteriaceae</taxon>
        <taxon>Telmatobacter</taxon>
    </lineage>
</organism>
<reference evidence="2" key="1">
    <citation type="submission" date="2023-03" db="EMBL/GenBank/DDBJ databases">
        <title>Edaphobacter sp.</title>
        <authorList>
            <person name="Huber K.J."/>
            <person name="Papendorf J."/>
            <person name="Pilke C."/>
            <person name="Bunk B."/>
            <person name="Sproeer C."/>
            <person name="Pester M."/>
        </authorList>
    </citation>
    <scope>NUCLEOTIDE SEQUENCE</scope>
    <source>
        <strain evidence="2">DSM 110680</strain>
    </source>
</reference>
<dbReference type="InterPro" id="IPR009061">
    <property type="entry name" value="DNA-bd_dom_put_sf"/>
</dbReference>
<dbReference type="EMBL" id="CP121196">
    <property type="protein sequence ID" value="XBH16560.1"/>
    <property type="molecule type" value="Genomic_DNA"/>
</dbReference>
<accession>A0AAU7DGV2</accession>
<dbReference type="InterPro" id="IPR041657">
    <property type="entry name" value="HTH_17"/>
</dbReference>
<dbReference type="RefSeq" id="WP_348261789.1">
    <property type="nucleotide sequence ID" value="NZ_CP121196.1"/>
</dbReference>
<sequence length="90" mass="10388">MPVTIEGEEYYTNSEVSDELKVSRQTLWRWREKGSIPAGLRYRTRQVLFKADEVEAIRQFANRLVPIELGSGSVRQLGLFGRGSRQQEES</sequence>
<proteinExistence type="predicted"/>
<evidence type="ECO:0000259" key="1">
    <source>
        <dbReference type="Pfam" id="PF12728"/>
    </source>
</evidence>
<protein>
    <submittedName>
        <fullName evidence="2">Helix-turn-helix domain-containing protein</fullName>
    </submittedName>
</protein>
<dbReference type="AlphaFoldDB" id="A0AAU7DGV2"/>
<dbReference type="Pfam" id="PF12728">
    <property type="entry name" value="HTH_17"/>
    <property type="match status" value="1"/>
</dbReference>
<gene>
    <name evidence="2" type="ORF">P8935_18540</name>
</gene>